<dbReference type="EMBL" id="PYZR01000004">
    <property type="protein sequence ID" value="PTF67590.1"/>
    <property type="molecule type" value="Genomic_DNA"/>
</dbReference>
<protein>
    <submittedName>
        <fullName evidence="2">Uncharacterized protein</fullName>
    </submittedName>
</protein>
<reference evidence="2 3" key="1">
    <citation type="journal article" date="2016" name="Front. Microbiol.">
        <title>Comprehensive Phylogenetic Analysis of Bovine Non-aureus Staphylococci Species Based on Whole-Genome Sequencing.</title>
        <authorList>
            <person name="Naushad S."/>
            <person name="Barkema H.W."/>
            <person name="Luby C."/>
            <person name="Condas L.A."/>
            <person name="Nobrega D.B."/>
            <person name="Carson D.A."/>
            <person name="De Buck J."/>
        </authorList>
    </citation>
    <scope>NUCLEOTIDE SEQUENCE [LARGE SCALE GENOMIC DNA]</scope>
    <source>
        <strain evidence="2 3">SNUC 3829</strain>
    </source>
</reference>
<dbReference type="RefSeq" id="WP_107523303.1">
    <property type="nucleotide sequence ID" value="NZ_PYZR01000004.1"/>
</dbReference>
<gene>
    <name evidence="2" type="ORF">BUY34_00765</name>
</gene>
<dbReference type="AlphaFoldDB" id="A0A2T4LVR5"/>
<keyword evidence="1" id="KW-0472">Membrane</keyword>
<keyword evidence="1" id="KW-0812">Transmembrane</keyword>
<organism evidence="2 3">
    <name type="scientific">Staphylococcus cohnii</name>
    <dbReference type="NCBI Taxonomy" id="29382"/>
    <lineage>
        <taxon>Bacteria</taxon>
        <taxon>Bacillati</taxon>
        <taxon>Bacillota</taxon>
        <taxon>Bacilli</taxon>
        <taxon>Bacillales</taxon>
        <taxon>Staphylococcaceae</taxon>
        <taxon>Staphylococcus</taxon>
        <taxon>Staphylococcus cohnii species complex</taxon>
    </lineage>
</organism>
<sequence>IISYTVHFRRGKMKTVGIILGILVILSWLFVMKEYKNGNQGTHKAQNVMLLACLLTIIMTVLQLFY</sequence>
<keyword evidence="1" id="KW-1133">Transmembrane helix</keyword>
<comment type="caution">
    <text evidence="2">The sequence shown here is derived from an EMBL/GenBank/DDBJ whole genome shotgun (WGS) entry which is preliminary data.</text>
</comment>
<feature type="non-terminal residue" evidence="2">
    <location>
        <position position="1"/>
    </location>
</feature>
<evidence type="ECO:0000313" key="3">
    <source>
        <dbReference type="Proteomes" id="UP000241208"/>
    </source>
</evidence>
<accession>A0A2T4LVR5</accession>
<proteinExistence type="predicted"/>
<evidence type="ECO:0000313" key="2">
    <source>
        <dbReference type="EMBL" id="PTF67590.1"/>
    </source>
</evidence>
<name>A0A2T4LVR5_9STAP</name>
<dbReference type="Proteomes" id="UP000241208">
    <property type="component" value="Unassembled WGS sequence"/>
</dbReference>
<evidence type="ECO:0000256" key="1">
    <source>
        <dbReference type="SAM" id="Phobius"/>
    </source>
</evidence>
<feature type="transmembrane region" description="Helical" evidence="1">
    <location>
        <begin position="47"/>
        <end position="65"/>
    </location>
</feature>
<feature type="transmembrane region" description="Helical" evidence="1">
    <location>
        <begin position="16"/>
        <end position="35"/>
    </location>
</feature>